<dbReference type="AlphaFoldDB" id="A0AAU9JAL3"/>
<dbReference type="NCBIfam" id="TIGR00231">
    <property type="entry name" value="small_GTP"/>
    <property type="match status" value="1"/>
</dbReference>
<dbReference type="FunFam" id="3.40.50.300:FF:000808">
    <property type="entry name" value="Small GTP-binding protein, putative"/>
    <property type="match status" value="1"/>
</dbReference>
<dbReference type="EMBL" id="CAJZBQ010000036">
    <property type="protein sequence ID" value="CAG9324310.1"/>
    <property type="molecule type" value="Genomic_DNA"/>
</dbReference>
<dbReference type="SMART" id="SM00173">
    <property type="entry name" value="RAS"/>
    <property type="match status" value="1"/>
</dbReference>
<keyword evidence="1" id="KW-0547">Nucleotide-binding</keyword>
<dbReference type="PROSITE" id="PS51421">
    <property type="entry name" value="RAS"/>
    <property type="match status" value="1"/>
</dbReference>
<name>A0AAU9JAL3_9CILI</name>
<organism evidence="2 3">
    <name type="scientific">Blepharisma stoltei</name>
    <dbReference type="NCBI Taxonomy" id="1481888"/>
    <lineage>
        <taxon>Eukaryota</taxon>
        <taxon>Sar</taxon>
        <taxon>Alveolata</taxon>
        <taxon>Ciliophora</taxon>
        <taxon>Postciliodesmatophora</taxon>
        <taxon>Heterotrichea</taxon>
        <taxon>Heterotrichida</taxon>
        <taxon>Blepharismidae</taxon>
        <taxon>Blepharisma</taxon>
    </lineage>
</organism>
<accession>A0AAU9JAL3</accession>
<dbReference type="PRINTS" id="PR00449">
    <property type="entry name" value="RASTRNSFRMNG"/>
</dbReference>
<dbReference type="Gene3D" id="3.40.50.300">
    <property type="entry name" value="P-loop containing nucleotide triphosphate hydrolases"/>
    <property type="match status" value="1"/>
</dbReference>
<dbReference type="CDD" id="cd01860">
    <property type="entry name" value="Rab5_related"/>
    <property type="match status" value="1"/>
</dbReference>
<sequence length="203" mass="22525">MDDNSAQAKVVLLGEAGVGKSSIVLRFVADTYHSDIEPTIGASFLSKIVNLSEGTIKFGIWDTAGQERYHSLARMYYAEAVAAILVYDITNRKSYEAMKNWHKELVEQGPKNLIVAIAGNKEDLVEKEQVEMEEAKSFAESIGAIYKKTSAKTRYGIEQLFKEIAIKIKDNRSIVTREKRGSIRVTSAVSQQPGVAKEKKCCS</sequence>
<comment type="caution">
    <text evidence="2">The sequence shown here is derived from an EMBL/GenBank/DDBJ whole genome shotgun (WGS) entry which is preliminary data.</text>
</comment>
<keyword evidence="3" id="KW-1185">Reference proteome</keyword>
<dbReference type="Pfam" id="PF00071">
    <property type="entry name" value="Ras"/>
    <property type="match status" value="1"/>
</dbReference>
<dbReference type="SMART" id="SM00176">
    <property type="entry name" value="RAN"/>
    <property type="match status" value="1"/>
</dbReference>
<dbReference type="PROSITE" id="PS51419">
    <property type="entry name" value="RAB"/>
    <property type="match status" value="1"/>
</dbReference>
<dbReference type="PROSITE" id="PS51420">
    <property type="entry name" value="RHO"/>
    <property type="match status" value="1"/>
</dbReference>
<dbReference type="SMART" id="SM00175">
    <property type="entry name" value="RAB"/>
    <property type="match status" value="1"/>
</dbReference>
<proteinExistence type="predicted"/>
<evidence type="ECO:0000313" key="2">
    <source>
        <dbReference type="EMBL" id="CAG9324310.1"/>
    </source>
</evidence>
<reference evidence="2" key="1">
    <citation type="submission" date="2021-09" db="EMBL/GenBank/DDBJ databases">
        <authorList>
            <consortium name="AG Swart"/>
            <person name="Singh M."/>
            <person name="Singh A."/>
            <person name="Seah K."/>
            <person name="Emmerich C."/>
        </authorList>
    </citation>
    <scope>NUCLEOTIDE SEQUENCE</scope>
    <source>
        <strain evidence="2">ATCC30299</strain>
    </source>
</reference>
<evidence type="ECO:0000313" key="3">
    <source>
        <dbReference type="Proteomes" id="UP001162131"/>
    </source>
</evidence>
<dbReference type="Proteomes" id="UP001162131">
    <property type="component" value="Unassembled WGS sequence"/>
</dbReference>
<dbReference type="InterPro" id="IPR001806">
    <property type="entry name" value="Small_GTPase"/>
</dbReference>
<dbReference type="GO" id="GO:0005525">
    <property type="term" value="F:GTP binding"/>
    <property type="evidence" value="ECO:0007669"/>
    <property type="project" value="InterPro"/>
</dbReference>
<gene>
    <name evidence="2" type="ORF">BSTOLATCC_MIC36102</name>
</gene>
<protein>
    <submittedName>
        <fullName evidence="2">Uncharacterized protein</fullName>
    </submittedName>
</protein>
<dbReference type="InterPro" id="IPR005225">
    <property type="entry name" value="Small_GTP-bd"/>
</dbReference>
<dbReference type="PANTHER" id="PTHR47978">
    <property type="match status" value="1"/>
</dbReference>
<dbReference type="GO" id="GO:0003924">
    <property type="term" value="F:GTPase activity"/>
    <property type="evidence" value="ECO:0007669"/>
    <property type="project" value="InterPro"/>
</dbReference>
<dbReference type="SMART" id="SM00174">
    <property type="entry name" value="RHO"/>
    <property type="match status" value="1"/>
</dbReference>
<dbReference type="SUPFAM" id="SSF52540">
    <property type="entry name" value="P-loop containing nucleoside triphosphate hydrolases"/>
    <property type="match status" value="1"/>
</dbReference>
<evidence type="ECO:0000256" key="1">
    <source>
        <dbReference type="ARBA" id="ARBA00022741"/>
    </source>
</evidence>
<dbReference type="InterPro" id="IPR027417">
    <property type="entry name" value="P-loop_NTPase"/>
</dbReference>